<comment type="similarity">
    <text evidence="1">Belongs to the AB hydrolase superfamily. AB hydrolase 2 family.</text>
</comment>
<reference evidence="3 4" key="1">
    <citation type="submission" date="2017-04" db="EMBL/GenBank/DDBJ databases">
        <title>Whole genome sequence of Bdellovibrio bacteriovorus strain SSB218315.</title>
        <authorList>
            <person name="Oyedara O."/>
            <person name="Rodriguez-Perez M.A."/>
        </authorList>
    </citation>
    <scope>NUCLEOTIDE SEQUENCE [LARGE SCALE GENOMIC DNA]</scope>
    <source>
        <strain evidence="3 4">SSB218315</strain>
    </source>
</reference>
<evidence type="ECO:0000256" key="1">
    <source>
        <dbReference type="ARBA" id="ARBA00006499"/>
    </source>
</evidence>
<dbReference type="OrthoDB" id="5291016at2"/>
<sequence length="214" mass="25103">MITTTLFKHKFIPAKRKSEYLMIVLHGRGDSIKPFFSFDEELNLPEMNYLLLNAPRKFLDGYTWYGEPPYQANGVMKIREKLFDLLNDLENQGWDSEKIFLFGFSQGCLISADVGLNYPKKLAGVVGISGYFNFYPRWRNNLSLDAKKTPWLFTHGHQDDILPLEETKYGVDKLKDAGLKVEWVEMDKDHSLKDEEYPIIRRWVRDQLSDLRKN</sequence>
<dbReference type="InterPro" id="IPR029058">
    <property type="entry name" value="AB_hydrolase_fold"/>
</dbReference>
<protein>
    <submittedName>
        <fullName evidence="3">Serine esterase</fullName>
    </submittedName>
</protein>
<dbReference type="GO" id="GO:0008474">
    <property type="term" value="F:palmitoyl-(protein) hydrolase activity"/>
    <property type="evidence" value="ECO:0007669"/>
    <property type="project" value="TreeGrafter"/>
</dbReference>
<dbReference type="Gene3D" id="3.40.50.1820">
    <property type="entry name" value="alpha/beta hydrolase"/>
    <property type="match status" value="1"/>
</dbReference>
<evidence type="ECO:0000313" key="4">
    <source>
        <dbReference type="Proteomes" id="UP000197003"/>
    </source>
</evidence>
<proteinExistence type="inferred from homology"/>
<dbReference type="EMBL" id="CP020946">
    <property type="protein sequence ID" value="ASD62390.1"/>
    <property type="molecule type" value="Genomic_DNA"/>
</dbReference>
<evidence type="ECO:0000313" key="3">
    <source>
        <dbReference type="EMBL" id="ASD62390.1"/>
    </source>
</evidence>
<dbReference type="RefSeq" id="WP_088564037.1">
    <property type="nucleotide sequence ID" value="NZ_CP020946.1"/>
</dbReference>
<dbReference type="SUPFAM" id="SSF53474">
    <property type="entry name" value="alpha/beta-Hydrolases"/>
    <property type="match status" value="1"/>
</dbReference>
<dbReference type="PANTHER" id="PTHR10655:SF67">
    <property type="entry name" value="PHOSPHOLIPASE_CARBOXYLESTERASE SUPERFAMILY (AFU_ORTHOLOGUE AFUA_5G09340)"/>
    <property type="match status" value="1"/>
</dbReference>
<dbReference type="AlphaFoldDB" id="A0A1Z3N4J0"/>
<dbReference type="GO" id="GO:0005737">
    <property type="term" value="C:cytoplasm"/>
    <property type="evidence" value="ECO:0007669"/>
    <property type="project" value="TreeGrafter"/>
</dbReference>
<dbReference type="PANTHER" id="PTHR10655">
    <property type="entry name" value="LYSOPHOSPHOLIPASE-RELATED"/>
    <property type="match status" value="1"/>
</dbReference>
<organism evidence="3 4">
    <name type="scientific">Bdellovibrio bacteriovorus</name>
    <dbReference type="NCBI Taxonomy" id="959"/>
    <lineage>
        <taxon>Bacteria</taxon>
        <taxon>Pseudomonadati</taxon>
        <taxon>Bdellovibrionota</taxon>
        <taxon>Bdellovibrionia</taxon>
        <taxon>Bdellovibrionales</taxon>
        <taxon>Pseudobdellovibrionaceae</taxon>
        <taxon>Bdellovibrio</taxon>
    </lineage>
</organism>
<accession>A0A1Z3N4J0</accession>
<dbReference type="Pfam" id="PF02230">
    <property type="entry name" value="Abhydrolase_2"/>
    <property type="match status" value="1"/>
</dbReference>
<name>A0A1Z3N4J0_BDEBC</name>
<dbReference type="InterPro" id="IPR003140">
    <property type="entry name" value="PLipase/COase/thioEstase"/>
</dbReference>
<feature type="domain" description="Phospholipase/carboxylesterase/thioesterase" evidence="2">
    <location>
        <begin position="13"/>
        <end position="202"/>
    </location>
</feature>
<dbReference type="Proteomes" id="UP000197003">
    <property type="component" value="Chromosome"/>
</dbReference>
<gene>
    <name evidence="3" type="ORF">B9G79_01830</name>
</gene>
<evidence type="ECO:0000259" key="2">
    <source>
        <dbReference type="Pfam" id="PF02230"/>
    </source>
</evidence>
<dbReference type="GO" id="GO:0052689">
    <property type="term" value="F:carboxylic ester hydrolase activity"/>
    <property type="evidence" value="ECO:0007669"/>
    <property type="project" value="TreeGrafter"/>
</dbReference>
<dbReference type="InterPro" id="IPR050565">
    <property type="entry name" value="LYPA1-2/EST-like"/>
</dbReference>